<protein>
    <submittedName>
        <fullName evidence="1">Uncharacterized protein</fullName>
    </submittedName>
</protein>
<proteinExistence type="predicted"/>
<gene>
    <name evidence="1" type="ORF">MM415B05603_0008</name>
</gene>
<evidence type="ECO:0000313" key="1">
    <source>
        <dbReference type="EMBL" id="QJA95156.1"/>
    </source>
</evidence>
<dbReference type="EMBL" id="MT143290">
    <property type="protein sequence ID" value="QJA95156.1"/>
    <property type="molecule type" value="Genomic_DNA"/>
</dbReference>
<dbReference type="AlphaFoldDB" id="A0A6M3LIL9"/>
<sequence length="65" mass="7981">MPSCEKCWEDAYLRWMEHPEKDRTDHYKDLLRERTSNPCSPEEQAGQFWDEKNRCDFRLVKMKEG</sequence>
<organism evidence="1">
    <name type="scientific">viral metagenome</name>
    <dbReference type="NCBI Taxonomy" id="1070528"/>
    <lineage>
        <taxon>unclassified sequences</taxon>
        <taxon>metagenomes</taxon>
        <taxon>organismal metagenomes</taxon>
    </lineage>
</organism>
<accession>A0A6M3LIL9</accession>
<name>A0A6M3LIL9_9ZZZZ</name>
<reference evidence="1" key="1">
    <citation type="submission" date="2020-03" db="EMBL/GenBank/DDBJ databases">
        <title>The deep terrestrial virosphere.</title>
        <authorList>
            <person name="Holmfeldt K."/>
            <person name="Nilsson E."/>
            <person name="Simone D."/>
            <person name="Lopez-Fernandez M."/>
            <person name="Wu X."/>
            <person name="de Brujin I."/>
            <person name="Lundin D."/>
            <person name="Andersson A."/>
            <person name="Bertilsson S."/>
            <person name="Dopson M."/>
        </authorList>
    </citation>
    <scope>NUCLEOTIDE SEQUENCE</scope>
    <source>
        <strain evidence="1">MM415B05603</strain>
    </source>
</reference>